<evidence type="ECO:0000256" key="5">
    <source>
        <dbReference type="ARBA" id="ARBA00022729"/>
    </source>
</evidence>
<evidence type="ECO:0000256" key="2">
    <source>
        <dbReference type="ARBA" id="ARBA00004653"/>
    </source>
</evidence>
<evidence type="ECO:0000256" key="6">
    <source>
        <dbReference type="ARBA" id="ARBA00022753"/>
    </source>
</evidence>
<protein>
    <submittedName>
        <fullName evidence="11">Ankyrin repeat family protein</fullName>
    </submittedName>
</protein>
<comment type="caution">
    <text evidence="11">The sequence shown here is derived from an EMBL/GenBank/DDBJ whole genome shotgun (WGS) entry which is preliminary data.</text>
</comment>
<accession>A0A699JMD5</accession>
<dbReference type="GO" id="GO:0010008">
    <property type="term" value="C:endosome membrane"/>
    <property type="evidence" value="ECO:0007669"/>
    <property type="project" value="UniProtKB-SubCell"/>
</dbReference>
<reference evidence="11" key="1">
    <citation type="journal article" date="2019" name="Sci. Rep.">
        <title>Draft genome of Tanacetum cinerariifolium, the natural source of mosquito coil.</title>
        <authorList>
            <person name="Yamashiro T."/>
            <person name="Shiraishi A."/>
            <person name="Satake H."/>
            <person name="Nakayama K."/>
        </authorList>
    </citation>
    <scope>NUCLEOTIDE SEQUENCE</scope>
</reference>
<keyword evidence="9 10" id="KW-0472">Membrane</keyword>
<keyword evidence="4 10" id="KW-0812">Transmembrane</keyword>
<comment type="subcellular location">
    <subcellularLocation>
        <location evidence="1">Endosome membrane</location>
        <topology evidence="1">Multi-pass membrane protein</topology>
    </subcellularLocation>
    <subcellularLocation>
        <location evidence="2">Golgi apparatus membrane</location>
        <topology evidence="2">Multi-pass membrane protein</topology>
    </subcellularLocation>
</comment>
<dbReference type="GO" id="GO:0000139">
    <property type="term" value="C:Golgi membrane"/>
    <property type="evidence" value="ECO:0007669"/>
    <property type="project" value="UniProtKB-SubCell"/>
</dbReference>
<keyword evidence="8" id="KW-0333">Golgi apparatus</keyword>
<keyword evidence="7 10" id="KW-1133">Transmembrane helix</keyword>
<evidence type="ECO:0000256" key="3">
    <source>
        <dbReference type="ARBA" id="ARBA00005227"/>
    </source>
</evidence>
<evidence type="ECO:0000256" key="10">
    <source>
        <dbReference type="SAM" id="Phobius"/>
    </source>
</evidence>
<proteinExistence type="inferred from homology"/>
<dbReference type="Pfam" id="PF02990">
    <property type="entry name" value="EMP70"/>
    <property type="match status" value="1"/>
</dbReference>
<keyword evidence="6" id="KW-0967">Endosome</keyword>
<dbReference type="PANTHER" id="PTHR24177">
    <property type="entry name" value="CASKIN"/>
    <property type="match status" value="1"/>
</dbReference>
<evidence type="ECO:0000256" key="9">
    <source>
        <dbReference type="ARBA" id="ARBA00023136"/>
    </source>
</evidence>
<evidence type="ECO:0000256" key="1">
    <source>
        <dbReference type="ARBA" id="ARBA00004337"/>
    </source>
</evidence>
<dbReference type="PANTHER" id="PTHR24177:SF467">
    <property type="entry name" value="PGG DOMAIN, RETROTRANSPOSON COPIA-LIKE PROTEIN"/>
    <property type="match status" value="1"/>
</dbReference>
<evidence type="ECO:0000256" key="8">
    <source>
        <dbReference type="ARBA" id="ARBA00023034"/>
    </source>
</evidence>
<dbReference type="InterPro" id="IPR004240">
    <property type="entry name" value="EMP70"/>
</dbReference>
<evidence type="ECO:0000313" key="11">
    <source>
        <dbReference type="EMBL" id="GFA46687.1"/>
    </source>
</evidence>
<feature type="transmembrane region" description="Helical" evidence="10">
    <location>
        <begin position="111"/>
        <end position="137"/>
    </location>
</feature>
<dbReference type="AlphaFoldDB" id="A0A699JMD5"/>
<gene>
    <name evidence="11" type="ORF">Tci_618659</name>
</gene>
<name>A0A699JMD5_TANCI</name>
<organism evidence="11">
    <name type="scientific">Tanacetum cinerariifolium</name>
    <name type="common">Dalmatian daisy</name>
    <name type="synonym">Chrysanthemum cinerariifolium</name>
    <dbReference type="NCBI Taxonomy" id="118510"/>
    <lineage>
        <taxon>Eukaryota</taxon>
        <taxon>Viridiplantae</taxon>
        <taxon>Streptophyta</taxon>
        <taxon>Embryophyta</taxon>
        <taxon>Tracheophyta</taxon>
        <taxon>Spermatophyta</taxon>
        <taxon>Magnoliopsida</taxon>
        <taxon>eudicotyledons</taxon>
        <taxon>Gunneridae</taxon>
        <taxon>Pentapetalae</taxon>
        <taxon>asterids</taxon>
        <taxon>campanulids</taxon>
        <taxon>Asterales</taxon>
        <taxon>Asteraceae</taxon>
        <taxon>Asteroideae</taxon>
        <taxon>Anthemideae</taxon>
        <taxon>Anthemidinae</taxon>
        <taxon>Tanacetum</taxon>
    </lineage>
</organism>
<comment type="similarity">
    <text evidence="3">Belongs to the nonaspanin (TM9SF) (TC 9.A.2) family.</text>
</comment>
<evidence type="ECO:0000256" key="4">
    <source>
        <dbReference type="ARBA" id="ARBA00022692"/>
    </source>
</evidence>
<keyword evidence="5" id="KW-0732">Signal</keyword>
<sequence>QRRDESQSTTYEHGLRVGFKGNYVGSKEDKYFINNHLSFRVMYHKDLETDSARIIGFEVTPNRWGKRYKHGRVKPNKAHYFTLLLSDYGPEPKAQARYALEDFLYKLPKRLIFGLVMLFLSVTSMMIAFSAALYIMFGQEKQWILIPIGALACLPIALFVTLQFPLLDELISSTYGHGMFGKEKDYRQSSANANKKKRT</sequence>
<feature type="non-terminal residue" evidence="11">
    <location>
        <position position="1"/>
    </location>
</feature>
<evidence type="ECO:0000256" key="7">
    <source>
        <dbReference type="ARBA" id="ARBA00022989"/>
    </source>
</evidence>
<dbReference type="EMBL" id="BKCJ010429112">
    <property type="protein sequence ID" value="GFA46687.1"/>
    <property type="molecule type" value="Genomic_DNA"/>
</dbReference>
<feature type="transmembrane region" description="Helical" evidence="10">
    <location>
        <begin position="143"/>
        <end position="162"/>
    </location>
</feature>